<dbReference type="OrthoDB" id="2152435at2759"/>
<name>A0A8K0NWF0_LADFU</name>
<evidence type="ECO:0000256" key="2">
    <source>
        <dbReference type="SAM" id="Coils"/>
    </source>
</evidence>
<dbReference type="Proteomes" id="UP000792457">
    <property type="component" value="Unassembled WGS sequence"/>
</dbReference>
<comment type="caution">
    <text evidence="3">The sequence shown here is derived from an EMBL/GenBank/DDBJ whole genome shotgun (WGS) entry which is preliminary data.</text>
</comment>
<evidence type="ECO:0000256" key="1">
    <source>
        <dbReference type="ARBA" id="ARBA00023054"/>
    </source>
</evidence>
<organism evidence="3 4">
    <name type="scientific">Ladona fulva</name>
    <name type="common">Scarce chaser dragonfly</name>
    <name type="synonym">Libellula fulva</name>
    <dbReference type="NCBI Taxonomy" id="123851"/>
    <lineage>
        <taxon>Eukaryota</taxon>
        <taxon>Metazoa</taxon>
        <taxon>Ecdysozoa</taxon>
        <taxon>Arthropoda</taxon>
        <taxon>Hexapoda</taxon>
        <taxon>Insecta</taxon>
        <taxon>Pterygota</taxon>
        <taxon>Palaeoptera</taxon>
        <taxon>Odonata</taxon>
        <taxon>Epiprocta</taxon>
        <taxon>Anisoptera</taxon>
        <taxon>Libelluloidea</taxon>
        <taxon>Libellulidae</taxon>
        <taxon>Ladona</taxon>
    </lineage>
</organism>
<evidence type="ECO:0000313" key="3">
    <source>
        <dbReference type="EMBL" id="KAG8227015.1"/>
    </source>
</evidence>
<protein>
    <recommendedName>
        <fullName evidence="5">Coiled-coil domain-containing protein 112</fullName>
    </recommendedName>
</protein>
<sequence>MHQLILELEKFLSNVNTLKLIDGSWQKEIFIFQESMRSKRAKDRESNWRIASELYKSIKEISFNVNDPRKLRNIDVQELQEKLKIIEQRIRNFKNQVELNSSKLKDEEKVLTFEIANFERELDKYEIVEGLRIPSIPKPIHIKTYDDLEEESQDIACFDKFLLEHGGHFGGWDEEDHLLYLQYRKKFKTKSHFVENLQIRLPGISEDEILKHDKWYADYLFLKEKQRAAIKKWKVHRKEEKDKQRVKAKEAIHPQRKVNEESMLEKKKRLNEWKQHKIEIKKQEDADAERRKQEELEKAIEKKQLQEMKKTAVEIYRKEKMCQRNSYLLMKELKELKEREERAAQANILLKSFRKNDETYIERRRLWREKLEKNNIKGQGKLKRSVSVEAQRDPSRLLRLTLSWQDRLQSKDNNSSDKPILHLRNMPRLGVPNWRKTLSA</sequence>
<dbReference type="PANTHER" id="PTHR21549:SF0">
    <property type="entry name" value="COILED-COIL DOMAIN-CONTAINING PROTEIN 112"/>
    <property type="match status" value="1"/>
</dbReference>
<proteinExistence type="predicted"/>
<evidence type="ECO:0008006" key="5">
    <source>
        <dbReference type="Google" id="ProtNLM"/>
    </source>
</evidence>
<feature type="coiled-coil region" evidence="2">
    <location>
        <begin position="278"/>
        <end position="311"/>
    </location>
</feature>
<keyword evidence="1 2" id="KW-0175">Coiled coil</keyword>
<reference evidence="3" key="2">
    <citation type="submission" date="2017-10" db="EMBL/GenBank/DDBJ databases">
        <title>Ladona fulva Genome sequencing and assembly.</title>
        <authorList>
            <person name="Murali S."/>
            <person name="Richards S."/>
            <person name="Bandaranaike D."/>
            <person name="Bellair M."/>
            <person name="Blankenburg K."/>
            <person name="Chao H."/>
            <person name="Dinh H."/>
            <person name="Doddapaneni H."/>
            <person name="Dugan-Rocha S."/>
            <person name="Elkadiri S."/>
            <person name="Gnanaolivu R."/>
            <person name="Hernandez B."/>
            <person name="Skinner E."/>
            <person name="Javaid M."/>
            <person name="Lee S."/>
            <person name="Li M."/>
            <person name="Ming W."/>
            <person name="Munidasa M."/>
            <person name="Muniz J."/>
            <person name="Nguyen L."/>
            <person name="Hughes D."/>
            <person name="Osuji N."/>
            <person name="Pu L.-L."/>
            <person name="Puazo M."/>
            <person name="Qu C."/>
            <person name="Quiroz J."/>
            <person name="Raj R."/>
            <person name="Weissenberger G."/>
            <person name="Xin Y."/>
            <person name="Zou X."/>
            <person name="Han Y."/>
            <person name="Worley K."/>
            <person name="Muzny D."/>
            <person name="Gibbs R."/>
        </authorList>
    </citation>
    <scope>NUCLEOTIDE SEQUENCE</scope>
    <source>
        <strain evidence="3">Sampled in the wild</strain>
    </source>
</reference>
<dbReference type="AlphaFoldDB" id="A0A8K0NWF0"/>
<reference evidence="3" key="1">
    <citation type="submission" date="2013-04" db="EMBL/GenBank/DDBJ databases">
        <authorList>
            <person name="Qu J."/>
            <person name="Murali S.C."/>
            <person name="Bandaranaike D."/>
            <person name="Bellair M."/>
            <person name="Blankenburg K."/>
            <person name="Chao H."/>
            <person name="Dinh H."/>
            <person name="Doddapaneni H."/>
            <person name="Downs B."/>
            <person name="Dugan-Rocha S."/>
            <person name="Elkadiri S."/>
            <person name="Gnanaolivu R.D."/>
            <person name="Hernandez B."/>
            <person name="Javaid M."/>
            <person name="Jayaseelan J.C."/>
            <person name="Lee S."/>
            <person name="Li M."/>
            <person name="Ming W."/>
            <person name="Munidasa M."/>
            <person name="Muniz J."/>
            <person name="Nguyen L."/>
            <person name="Ongeri F."/>
            <person name="Osuji N."/>
            <person name="Pu L.-L."/>
            <person name="Puazo M."/>
            <person name="Qu C."/>
            <person name="Quiroz J."/>
            <person name="Raj R."/>
            <person name="Weissenberger G."/>
            <person name="Xin Y."/>
            <person name="Zou X."/>
            <person name="Han Y."/>
            <person name="Richards S."/>
            <person name="Worley K."/>
            <person name="Muzny D."/>
            <person name="Gibbs R."/>
        </authorList>
    </citation>
    <scope>NUCLEOTIDE SEQUENCE</scope>
    <source>
        <strain evidence="3">Sampled in the wild</strain>
    </source>
</reference>
<accession>A0A8K0NWF0</accession>
<evidence type="ECO:0000313" key="4">
    <source>
        <dbReference type="Proteomes" id="UP000792457"/>
    </source>
</evidence>
<gene>
    <name evidence="3" type="ORF">J437_LFUL000321</name>
</gene>
<dbReference type="InterPro" id="IPR039902">
    <property type="entry name" value="CCDC148/CCDC112"/>
</dbReference>
<dbReference type="PANTHER" id="PTHR21549">
    <property type="entry name" value="MUTATED IN BLADDER CANCER 1"/>
    <property type="match status" value="1"/>
</dbReference>
<keyword evidence="4" id="KW-1185">Reference proteome</keyword>
<dbReference type="EMBL" id="KZ308307">
    <property type="protein sequence ID" value="KAG8227015.1"/>
    <property type="molecule type" value="Genomic_DNA"/>
</dbReference>